<dbReference type="AlphaFoldDB" id="A0A2U3KWW1"/>
<accession>A0A2U3KWW1</accession>
<evidence type="ECO:0000313" key="2">
    <source>
        <dbReference type="Proteomes" id="UP000238916"/>
    </source>
</evidence>
<sequence>MLPFRDLYMENLLRHMKGNNKSKMPWIAKKPSTFPMRAK</sequence>
<protein>
    <submittedName>
        <fullName evidence="1">Uncharacterized protein</fullName>
    </submittedName>
</protein>
<reference evidence="2" key="1">
    <citation type="submission" date="2018-02" db="EMBL/GenBank/DDBJ databases">
        <authorList>
            <person name="Hausmann B."/>
        </authorList>
    </citation>
    <scope>NUCLEOTIDE SEQUENCE [LARGE SCALE GENOMIC DNA]</scope>
    <source>
        <strain evidence="2">Peat soil MAG SbF1</strain>
    </source>
</reference>
<evidence type="ECO:0000313" key="1">
    <source>
        <dbReference type="EMBL" id="SPF44118.1"/>
    </source>
</evidence>
<gene>
    <name evidence="1" type="ORF">SBF1_3030003</name>
</gene>
<proteinExistence type="predicted"/>
<dbReference type="Proteomes" id="UP000238916">
    <property type="component" value="Unassembled WGS sequence"/>
</dbReference>
<dbReference type="EMBL" id="OMOF01000228">
    <property type="protein sequence ID" value="SPF44118.1"/>
    <property type="molecule type" value="Genomic_DNA"/>
</dbReference>
<name>A0A2U3KWW1_9FIRM</name>
<organism evidence="1 2">
    <name type="scientific">Candidatus Desulfosporosinus infrequens</name>
    <dbReference type="NCBI Taxonomy" id="2043169"/>
    <lineage>
        <taxon>Bacteria</taxon>
        <taxon>Bacillati</taxon>
        <taxon>Bacillota</taxon>
        <taxon>Clostridia</taxon>
        <taxon>Eubacteriales</taxon>
        <taxon>Desulfitobacteriaceae</taxon>
        <taxon>Desulfosporosinus</taxon>
    </lineage>
</organism>